<accession>A0A9P8YCR8</accession>
<evidence type="ECO:0000256" key="1">
    <source>
        <dbReference type="SAM" id="MobiDB-lite"/>
    </source>
</evidence>
<protein>
    <recommendedName>
        <fullName evidence="2">DUF7730 domain-containing protein</fullName>
    </recommendedName>
</protein>
<dbReference type="InterPro" id="IPR056632">
    <property type="entry name" value="DUF7730"/>
</dbReference>
<evidence type="ECO:0000313" key="3">
    <source>
        <dbReference type="EMBL" id="KAH7035887.1"/>
    </source>
</evidence>
<feature type="region of interest" description="Disordered" evidence="1">
    <location>
        <begin position="272"/>
        <end position="296"/>
    </location>
</feature>
<dbReference type="OrthoDB" id="4757095at2759"/>
<feature type="region of interest" description="Disordered" evidence="1">
    <location>
        <begin position="344"/>
        <end position="400"/>
    </location>
</feature>
<dbReference type="PANTHER" id="PTHR38790">
    <property type="entry name" value="2EXR DOMAIN-CONTAINING PROTEIN-RELATED"/>
    <property type="match status" value="1"/>
</dbReference>
<comment type="caution">
    <text evidence="3">The sequence shown here is derived from an EMBL/GenBank/DDBJ whole genome shotgun (WGS) entry which is preliminary data.</text>
</comment>
<feature type="region of interest" description="Disordered" evidence="1">
    <location>
        <begin position="429"/>
        <end position="484"/>
    </location>
</feature>
<dbReference type="GeneID" id="70182936"/>
<dbReference type="Pfam" id="PF24864">
    <property type="entry name" value="DUF7730"/>
    <property type="match status" value="1"/>
</dbReference>
<dbReference type="AlphaFoldDB" id="A0A9P8YCR8"/>
<organism evidence="3 4">
    <name type="scientific">Microdochium trichocladiopsis</name>
    <dbReference type="NCBI Taxonomy" id="1682393"/>
    <lineage>
        <taxon>Eukaryota</taxon>
        <taxon>Fungi</taxon>
        <taxon>Dikarya</taxon>
        <taxon>Ascomycota</taxon>
        <taxon>Pezizomycotina</taxon>
        <taxon>Sordariomycetes</taxon>
        <taxon>Xylariomycetidae</taxon>
        <taxon>Xylariales</taxon>
        <taxon>Microdochiaceae</taxon>
        <taxon>Microdochium</taxon>
    </lineage>
</organism>
<evidence type="ECO:0000313" key="4">
    <source>
        <dbReference type="Proteomes" id="UP000756346"/>
    </source>
</evidence>
<reference evidence="3" key="1">
    <citation type="journal article" date="2021" name="Nat. Commun.">
        <title>Genetic determinants of endophytism in the Arabidopsis root mycobiome.</title>
        <authorList>
            <person name="Mesny F."/>
            <person name="Miyauchi S."/>
            <person name="Thiergart T."/>
            <person name="Pickel B."/>
            <person name="Atanasova L."/>
            <person name="Karlsson M."/>
            <person name="Huettel B."/>
            <person name="Barry K.W."/>
            <person name="Haridas S."/>
            <person name="Chen C."/>
            <person name="Bauer D."/>
            <person name="Andreopoulos W."/>
            <person name="Pangilinan J."/>
            <person name="LaButti K."/>
            <person name="Riley R."/>
            <person name="Lipzen A."/>
            <person name="Clum A."/>
            <person name="Drula E."/>
            <person name="Henrissat B."/>
            <person name="Kohler A."/>
            <person name="Grigoriev I.V."/>
            <person name="Martin F.M."/>
            <person name="Hacquard S."/>
        </authorList>
    </citation>
    <scope>NUCLEOTIDE SEQUENCE</scope>
    <source>
        <strain evidence="3">MPI-CAGE-CH-0230</strain>
    </source>
</reference>
<proteinExistence type="predicted"/>
<keyword evidence="4" id="KW-1185">Reference proteome</keyword>
<dbReference type="EMBL" id="JAGTJQ010000003">
    <property type="protein sequence ID" value="KAH7035887.1"/>
    <property type="molecule type" value="Genomic_DNA"/>
</dbReference>
<sequence length="501" mass="55419">MAPPTIRQPNQPLQCVIDNWQLESSFFGKLPAEIRQLIYKECWLASGPQQHIFLRQGQHSTHASEADGSGKTSSYLTHFPCCKTSEDDEEILAEHDHIVEAKRQSRSRSSAYFVDEVWSSRFNSPWLDHWRCEEAMMEESLLREFEHSSGVKARQRTLFMPFLLCCRRMYHEALASIYASTTFIYTDLAAAHRALVSLSSPTAPLVQSLGFSLALPYDILHQHRYYSSPGAQTGPWAELCVALSNMARFSALKSAVIRLDLAGGDTRATGLTSVVSSHSNNTSSPSPGALPSRRSSLASLDNTPVIEHEDRMWWQVRERWILSPIRGMLARRLTVHLPERRRRIGPVGNRRGAILPTTNSSPPSSPLTSSSTPASVHSSRADNGVSVRDSGVDQDDSPEWMWPYQYREGDATPFILQRYRRCRLPRGGVVINRSCSGSGPPSPRSLLRSWSSASSTDGSSGPSSPVRNAHAGKPGPGKGDAAATKTVQRALNALIKGRSKE</sequence>
<feature type="compositionally biased region" description="Low complexity" evidence="1">
    <location>
        <begin position="433"/>
        <end position="464"/>
    </location>
</feature>
<feature type="domain" description="DUF7730" evidence="2">
    <location>
        <begin position="21"/>
        <end position="255"/>
    </location>
</feature>
<evidence type="ECO:0000259" key="2">
    <source>
        <dbReference type="Pfam" id="PF24864"/>
    </source>
</evidence>
<dbReference type="Proteomes" id="UP000756346">
    <property type="component" value="Unassembled WGS sequence"/>
</dbReference>
<dbReference type="RefSeq" id="XP_046015980.1">
    <property type="nucleotide sequence ID" value="XM_046153390.1"/>
</dbReference>
<name>A0A9P8YCR8_9PEZI</name>
<feature type="compositionally biased region" description="Low complexity" evidence="1">
    <location>
        <begin position="345"/>
        <end position="378"/>
    </location>
</feature>
<gene>
    <name evidence="3" type="ORF">B0I36DRAFT_319302</name>
</gene>